<proteinExistence type="predicted"/>
<gene>
    <name evidence="1" type="ORF">L798_12509</name>
</gene>
<protein>
    <submittedName>
        <fullName evidence="1">Uncharacterized protein</fullName>
    </submittedName>
</protein>
<evidence type="ECO:0000313" key="2">
    <source>
        <dbReference type="Proteomes" id="UP000027135"/>
    </source>
</evidence>
<accession>A0A067QS77</accession>
<organism evidence="1 2">
    <name type="scientific">Zootermopsis nevadensis</name>
    <name type="common">Dampwood termite</name>
    <dbReference type="NCBI Taxonomy" id="136037"/>
    <lineage>
        <taxon>Eukaryota</taxon>
        <taxon>Metazoa</taxon>
        <taxon>Ecdysozoa</taxon>
        <taxon>Arthropoda</taxon>
        <taxon>Hexapoda</taxon>
        <taxon>Insecta</taxon>
        <taxon>Pterygota</taxon>
        <taxon>Neoptera</taxon>
        <taxon>Polyneoptera</taxon>
        <taxon>Dictyoptera</taxon>
        <taxon>Blattodea</taxon>
        <taxon>Blattoidea</taxon>
        <taxon>Termitoidae</taxon>
        <taxon>Termopsidae</taxon>
        <taxon>Zootermopsis</taxon>
    </lineage>
</organism>
<dbReference type="Proteomes" id="UP000027135">
    <property type="component" value="Unassembled WGS sequence"/>
</dbReference>
<dbReference type="AlphaFoldDB" id="A0A067QS77"/>
<dbReference type="EMBL" id="KK852994">
    <property type="protein sequence ID" value="KDR12719.1"/>
    <property type="molecule type" value="Genomic_DNA"/>
</dbReference>
<sequence>MNCRIKRNISTPLDCCDVPALVSVSIYRKTHAPPTTVGR</sequence>
<reference evidence="1 2" key="1">
    <citation type="journal article" date="2014" name="Nat. Commun.">
        <title>Molecular traces of alternative social organization in a termite genome.</title>
        <authorList>
            <person name="Terrapon N."/>
            <person name="Li C."/>
            <person name="Robertson H.M."/>
            <person name="Ji L."/>
            <person name="Meng X."/>
            <person name="Booth W."/>
            <person name="Chen Z."/>
            <person name="Childers C.P."/>
            <person name="Glastad K.M."/>
            <person name="Gokhale K."/>
            <person name="Gowin J."/>
            <person name="Gronenberg W."/>
            <person name="Hermansen R.A."/>
            <person name="Hu H."/>
            <person name="Hunt B.G."/>
            <person name="Huylmans A.K."/>
            <person name="Khalil S.M."/>
            <person name="Mitchell R.D."/>
            <person name="Munoz-Torres M.C."/>
            <person name="Mustard J.A."/>
            <person name="Pan H."/>
            <person name="Reese J.T."/>
            <person name="Scharf M.E."/>
            <person name="Sun F."/>
            <person name="Vogel H."/>
            <person name="Xiao J."/>
            <person name="Yang W."/>
            <person name="Yang Z."/>
            <person name="Yang Z."/>
            <person name="Zhou J."/>
            <person name="Zhu J."/>
            <person name="Brent C.S."/>
            <person name="Elsik C.G."/>
            <person name="Goodisman M.A."/>
            <person name="Liberles D.A."/>
            <person name="Roe R.M."/>
            <person name="Vargo E.L."/>
            <person name="Vilcinskas A."/>
            <person name="Wang J."/>
            <person name="Bornberg-Bauer E."/>
            <person name="Korb J."/>
            <person name="Zhang G."/>
            <person name="Liebig J."/>
        </authorList>
    </citation>
    <scope>NUCLEOTIDE SEQUENCE [LARGE SCALE GENOMIC DNA]</scope>
    <source>
        <tissue evidence="1">Whole organism</tissue>
    </source>
</reference>
<evidence type="ECO:0000313" key="1">
    <source>
        <dbReference type="EMBL" id="KDR12719.1"/>
    </source>
</evidence>
<name>A0A067QS77_ZOONE</name>
<keyword evidence="2" id="KW-1185">Reference proteome</keyword>
<dbReference type="InParanoid" id="A0A067QS77"/>